<accession>A0A066X1K4</accession>
<protein>
    <submittedName>
        <fullName evidence="1">Uncharacterized protein</fullName>
    </submittedName>
</protein>
<comment type="caution">
    <text evidence="1">The sequence shown here is derived from an EMBL/GenBank/DDBJ whole genome shotgun (WGS) entry which is preliminary data.</text>
</comment>
<evidence type="ECO:0000313" key="1">
    <source>
        <dbReference type="EMBL" id="KDN63023.1"/>
    </source>
</evidence>
<dbReference type="HOGENOM" id="CLU_116808_0_0_1"/>
<dbReference type="Proteomes" id="UP000027238">
    <property type="component" value="Unassembled WGS sequence"/>
</dbReference>
<evidence type="ECO:0000313" key="2">
    <source>
        <dbReference type="Proteomes" id="UP000027238"/>
    </source>
</evidence>
<dbReference type="EMBL" id="JMSE01001266">
    <property type="protein sequence ID" value="KDN63023.1"/>
    <property type="molecule type" value="Genomic_DNA"/>
</dbReference>
<proteinExistence type="predicted"/>
<reference evidence="2" key="1">
    <citation type="journal article" date="2014" name="Genome Announc.">
        <title>Draft genome sequence of Colletotrichum sublineola, a destructive pathogen of cultivated sorghum.</title>
        <authorList>
            <person name="Baroncelli R."/>
            <person name="Sanz-Martin J.M."/>
            <person name="Rech G.E."/>
            <person name="Sukno S.A."/>
            <person name="Thon M.R."/>
        </authorList>
    </citation>
    <scope>NUCLEOTIDE SEQUENCE [LARGE SCALE GENOMIC DNA]</scope>
    <source>
        <strain evidence="2">TX430BB</strain>
    </source>
</reference>
<dbReference type="AlphaFoldDB" id="A0A066X1K4"/>
<gene>
    <name evidence="1" type="ORF">CSUB01_11245</name>
</gene>
<keyword evidence="2" id="KW-1185">Reference proteome</keyword>
<sequence>MWFVGSLAVTLFRQLSSRSQYQHSQVSLVRALSYLKLIDRKNIDISEGLVKAALSVSIKLMGYREETNEVTQTIFNCGTRAFAPGIHLEDIIWANEVDLMHALDYDLFLEDGCDQCLMYEYVLDSSVVTDLCLYGLTQLDINWTATAIVAAGEAWYRSKALLGTRSRDIELARNSARRLLMQHRVQEAVVYQLLVATMLFFRA</sequence>
<name>A0A066X1K4_COLSU</name>
<organism evidence="1 2">
    <name type="scientific">Colletotrichum sublineola</name>
    <name type="common">Sorghum anthracnose fungus</name>
    <dbReference type="NCBI Taxonomy" id="1173701"/>
    <lineage>
        <taxon>Eukaryota</taxon>
        <taxon>Fungi</taxon>
        <taxon>Dikarya</taxon>
        <taxon>Ascomycota</taxon>
        <taxon>Pezizomycotina</taxon>
        <taxon>Sordariomycetes</taxon>
        <taxon>Hypocreomycetidae</taxon>
        <taxon>Glomerellales</taxon>
        <taxon>Glomerellaceae</taxon>
        <taxon>Colletotrichum</taxon>
        <taxon>Colletotrichum graminicola species complex</taxon>
    </lineage>
</organism>